<name>A0ABV7IIT2_9RHOB</name>
<evidence type="ECO:0000256" key="1">
    <source>
        <dbReference type="SAM" id="Coils"/>
    </source>
</evidence>
<evidence type="ECO:0000313" key="3">
    <source>
        <dbReference type="EMBL" id="MFC3170458.1"/>
    </source>
</evidence>
<sequence>EEFIIMAHGRIGPDIVMTVRYVGASEIRALTEHELHRTPDGTSAIDPLRTHLNQVLHGPRTQTEAVAQTWASGVRPPAKQAERPYVQMVLSASPELFRRGAELQPGQWDQAVLDDWLERTMTWLRQEYGDDLVHASLHLDEDTPHIHVLVIPTYPKTARAPGRRKRGETPEEFEERKRIAAQTVTRAAGRASSAYWSKPFVRRDARKSYHAAMQPLGLGYGRDFVGEATGEKAQPKTTGKWVREQAAELRDRAADLNKRERQLASREVRLNEQERIVQAQLIEAEAKCNSLIETGKQERTRLIDVQRRWDARKLTRQAREIEQRADALVQRTQRVVQREEELDQRSKNLDSRATQLADLQDELDEDREQLQAAQGVLSRVLGWIGRRLGLEVPSKLQDALNLIEDAARPRMRIKPAEELSAPTPEPVEQSLEEARADDEVGLSF</sequence>
<dbReference type="RefSeq" id="WP_377707522.1">
    <property type="nucleotide sequence ID" value="NZ_JBHRTE010000132.1"/>
</dbReference>
<accession>A0ABV7IIT2</accession>
<gene>
    <name evidence="3" type="ORF">ACFOD7_20770</name>
</gene>
<protein>
    <submittedName>
        <fullName evidence="3">Plasmid recombination protein</fullName>
    </submittedName>
</protein>
<evidence type="ECO:0000256" key="2">
    <source>
        <dbReference type="SAM" id="MobiDB-lite"/>
    </source>
</evidence>
<feature type="non-terminal residue" evidence="3">
    <location>
        <position position="1"/>
    </location>
</feature>
<dbReference type="InterPro" id="IPR001668">
    <property type="entry name" value="Mob_Pre"/>
</dbReference>
<organism evidence="3 4">
    <name type="scientific">Paracoccus fontiphilus</name>
    <dbReference type="NCBI Taxonomy" id="1815556"/>
    <lineage>
        <taxon>Bacteria</taxon>
        <taxon>Pseudomonadati</taxon>
        <taxon>Pseudomonadota</taxon>
        <taxon>Alphaproteobacteria</taxon>
        <taxon>Rhodobacterales</taxon>
        <taxon>Paracoccaceae</taxon>
        <taxon>Paracoccus</taxon>
    </lineage>
</organism>
<keyword evidence="1" id="KW-0175">Coiled coil</keyword>
<feature type="region of interest" description="Disordered" evidence="2">
    <location>
        <begin position="412"/>
        <end position="444"/>
    </location>
</feature>
<dbReference type="Gene3D" id="3.30.930.30">
    <property type="match status" value="1"/>
</dbReference>
<keyword evidence="4" id="KW-1185">Reference proteome</keyword>
<evidence type="ECO:0000313" key="4">
    <source>
        <dbReference type="Proteomes" id="UP001595557"/>
    </source>
</evidence>
<dbReference type="CDD" id="cd17242">
    <property type="entry name" value="MobM_relaxase"/>
    <property type="match status" value="1"/>
</dbReference>
<dbReference type="Pfam" id="PF01076">
    <property type="entry name" value="Mob_Pre"/>
    <property type="match status" value="1"/>
</dbReference>
<reference evidence="4" key="1">
    <citation type="journal article" date="2019" name="Int. J. Syst. Evol. Microbiol.">
        <title>The Global Catalogue of Microorganisms (GCM) 10K type strain sequencing project: providing services to taxonomists for standard genome sequencing and annotation.</title>
        <authorList>
            <consortium name="The Broad Institute Genomics Platform"/>
            <consortium name="The Broad Institute Genome Sequencing Center for Infectious Disease"/>
            <person name="Wu L."/>
            <person name="Ma J."/>
        </authorList>
    </citation>
    <scope>NUCLEOTIDE SEQUENCE [LARGE SCALE GENOMIC DNA]</scope>
    <source>
        <strain evidence="4">KCTC 52239</strain>
    </source>
</reference>
<dbReference type="EMBL" id="JBHRTE010000132">
    <property type="protein sequence ID" value="MFC3170458.1"/>
    <property type="molecule type" value="Genomic_DNA"/>
</dbReference>
<feature type="coiled-coil region" evidence="1">
    <location>
        <begin position="311"/>
        <end position="376"/>
    </location>
</feature>
<proteinExistence type="predicted"/>
<dbReference type="Proteomes" id="UP001595557">
    <property type="component" value="Unassembled WGS sequence"/>
</dbReference>
<comment type="caution">
    <text evidence="3">The sequence shown here is derived from an EMBL/GenBank/DDBJ whole genome shotgun (WGS) entry which is preliminary data.</text>
</comment>